<feature type="compositionally biased region" description="Basic residues" evidence="1">
    <location>
        <begin position="212"/>
        <end position="230"/>
    </location>
</feature>
<feature type="compositionally biased region" description="Low complexity" evidence="1">
    <location>
        <begin position="184"/>
        <end position="195"/>
    </location>
</feature>
<proteinExistence type="predicted"/>
<feature type="compositionally biased region" description="Basic residues" evidence="1">
    <location>
        <begin position="136"/>
        <end position="157"/>
    </location>
</feature>
<feature type="chain" id="PRO_5035846935" evidence="2">
    <location>
        <begin position="19"/>
        <end position="334"/>
    </location>
</feature>
<feature type="region of interest" description="Disordered" evidence="1">
    <location>
        <begin position="304"/>
        <end position="334"/>
    </location>
</feature>
<keyword evidence="2" id="KW-0732">Signal</keyword>
<keyword evidence="4" id="KW-1185">Reference proteome</keyword>
<feature type="compositionally biased region" description="Acidic residues" evidence="1">
    <location>
        <begin position="168"/>
        <end position="183"/>
    </location>
</feature>
<reference evidence="3" key="2">
    <citation type="submission" date="2022-06" db="UniProtKB">
        <authorList>
            <consortium name="EnsemblMetazoa"/>
        </authorList>
    </citation>
    <scope>IDENTIFICATION</scope>
    <source>
        <strain evidence="3">p50T (Dazao)</strain>
    </source>
</reference>
<evidence type="ECO:0000256" key="2">
    <source>
        <dbReference type="SAM" id="SignalP"/>
    </source>
</evidence>
<protein>
    <submittedName>
        <fullName evidence="3">Uncharacterized protein</fullName>
    </submittedName>
</protein>
<evidence type="ECO:0000313" key="3">
    <source>
        <dbReference type="EnsemblMetazoa" id="XP_037867438.1"/>
    </source>
</evidence>
<reference evidence="4" key="1">
    <citation type="journal article" date="2008" name="Insect Biochem. Mol. Biol.">
        <title>The genome of a lepidopteran model insect, the silkworm Bombyx mori.</title>
        <authorList>
            <consortium name="International Silkworm Genome Consortium"/>
        </authorList>
    </citation>
    <scope>NUCLEOTIDE SEQUENCE [LARGE SCALE GENOMIC DNA]</scope>
    <source>
        <strain evidence="4">p50T</strain>
    </source>
</reference>
<dbReference type="Proteomes" id="UP000005204">
    <property type="component" value="Unassembled WGS sequence"/>
</dbReference>
<sequence>MHTSETLTFCILVCWVGAEPELPLCPTNIQFLPQNLPMHCRMPTNSDVSTLPKLPNLPEIPTMPPFLPPFYQSPPPDSQPPPIPIPVPGMPAFPGAMMQPMLPPPNLPPPGVGPMHKLPVIVMPFYSPDPSYKKTEKYKKNKKNGIKSKHRKRRHRYHSDTSTGTDYSDTDTDTDTTDSDEIFTDTTGSDSSRSSDTSREKSWWNKGIGRGKNTRRFLKRHRMRKSKRRSNQKELLTPILQYVTKDGYVIYEKKISKGEAKSWLGEKKAETFDGKEIEEMNTDKDSSIEDNNDIRRKVIKTEVAAERSGPKKHFQKTGSVKSTKSQLPKYLAYG</sequence>
<evidence type="ECO:0000256" key="1">
    <source>
        <dbReference type="SAM" id="MobiDB-lite"/>
    </source>
</evidence>
<name>A0A8R2LX33_BOMMO</name>
<feature type="region of interest" description="Disordered" evidence="1">
    <location>
        <begin position="132"/>
        <end position="232"/>
    </location>
</feature>
<organism evidence="3 4">
    <name type="scientific">Bombyx mori</name>
    <name type="common">Silk moth</name>
    <dbReference type="NCBI Taxonomy" id="7091"/>
    <lineage>
        <taxon>Eukaryota</taxon>
        <taxon>Metazoa</taxon>
        <taxon>Ecdysozoa</taxon>
        <taxon>Arthropoda</taxon>
        <taxon>Hexapoda</taxon>
        <taxon>Insecta</taxon>
        <taxon>Pterygota</taxon>
        <taxon>Neoptera</taxon>
        <taxon>Endopterygota</taxon>
        <taxon>Lepidoptera</taxon>
        <taxon>Glossata</taxon>
        <taxon>Ditrysia</taxon>
        <taxon>Bombycoidea</taxon>
        <taxon>Bombycidae</taxon>
        <taxon>Bombycinae</taxon>
        <taxon>Bombyx</taxon>
    </lineage>
</organism>
<accession>A0A8R2LX33</accession>
<dbReference type="AlphaFoldDB" id="A0A8R2LX33"/>
<dbReference type="EnsemblMetazoa" id="XM_038011510.1">
    <property type="protein sequence ID" value="XP_037867438.1"/>
    <property type="gene ID" value="LOC110385264"/>
</dbReference>
<feature type="compositionally biased region" description="Polar residues" evidence="1">
    <location>
        <begin position="316"/>
        <end position="326"/>
    </location>
</feature>
<evidence type="ECO:0000313" key="4">
    <source>
        <dbReference type="Proteomes" id="UP000005204"/>
    </source>
</evidence>
<feature type="signal peptide" evidence="2">
    <location>
        <begin position="1"/>
        <end position="18"/>
    </location>
</feature>